<accession>A0A6J4UE72</accession>
<proteinExistence type="predicted"/>
<organism evidence="1">
    <name type="scientific">uncultured Thermomicrobiales bacterium</name>
    <dbReference type="NCBI Taxonomy" id="1645740"/>
    <lineage>
        <taxon>Bacteria</taxon>
        <taxon>Pseudomonadati</taxon>
        <taxon>Thermomicrobiota</taxon>
        <taxon>Thermomicrobia</taxon>
        <taxon>Thermomicrobiales</taxon>
        <taxon>environmental samples</taxon>
    </lineage>
</organism>
<sequence>MPRLTHTLAEWIAIAQELTAPRPAAVPAGLAERIRALVEQAPEGWPEQMYALELDDASAAAVAGIQSTLTGSDPDVWQRTASVAEADAIVRDHQRRR</sequence>
<reference evidence="1" key="1">
    <citation type="submission" date="2020-02" db="EMBL/GenBank/DDBJ databases">
        <authorList>
            <person name="Meier V. D."/>
        </authorList>
    </citation>
    <scope>NUCLEOTIDE SEQUENCE</scope>
    <source>
        <strain evidence="1">AVDCRST_MAG59</strain>
    </source>
</reference>
<protein>
    <submittedName>
        <fullName evidence="1">Uncharacterized protein</fullName>
    </submittedName>
</protein>
<evidence type="ECO:0000313" key="1">
    <source>
        <dbReference type="EMBL" id="CAA9547769.1"/>
    </source>
</evidence>
<dbReference type="EMBL" id="CADCWF010000090">
    <property type="protein sequence ID" value="CAA9547769.1"/>
    <property type="molecule type" value="Genomic_DNA"/>
</dbReference>
<name>A0A6J4UE72_9BACT</name>
<gene>
    <name evidence="1" type="ORF">AVDCRST_MAG59-1430</name>
</gene>
<dbReference type="AlphaFoldDB" id="A0A6J4UE72"/>